<organism evidence="2 3">
    <name type="scientific">Ramlibacter montanisoli</name>
    <dbReference type="NCBI Taxonomy" id="2732512"/>
    <lineage>
        <taxon>Bacteria</taxon>
        <taxon>Pseudomonadati</taxon>
        <taxon>Pseudomonadota</taxon>
        <taxon>Betaproteobacteria</taxon>
        <taxon>Burkholderiales</taxon>
        <taxon>Comamonadaceae</taxon>
        <taxon>Ramlibacter</taxon>
    </lineage>
</organism>
<comment type="caution">
    <text evidence="2">The sequence shown here is derived from an EMBL/GenBank/DDBJ whole genome shotgun (WGS) entry which is preliminary data.</text>
</comment>
<dbReference type="InterPro" id="IPR029052">
    <property type="entry name" value="Metallo-depent_PP-like"/>
</dbReference>
<reference evidence="2 3" key="2">
    <citation type="submission" date="2020-06" db="EMBL/GenBank/DDBJ databases">
        <title>Ramlibacter rhizophilus sp. nov., isolated from rhizosphere soil of national flower Mugunghwa from South Korea.</title>
        <authorList>
            <person name="Zheng-Fei Y."/>
            <person name="Huan T."/>
        </authorList>
    </citation>
    <scope>NUCLEOTIDE SEQUENCE [LARGE SCALE GENOMIC DNA]</scope>
    <source>
        <strain evidence="2 3">B156</strain>
    </source>
</reference>
<dbReference type="InterPro" id="IPR018946">
    <property type="entry name" value="PhoD-like_MPP"/>
</dbReference>
<dbReference type="Proteomes" id="UP000552954">
    <property type="component" value="Unassembled WGS sequence"/>
</dbReference>
<gene>
    <name evidence="2" type="ORF">HK415_14035</name>
</gene>
<feature type="domain" description="PhoD-like phosphatase metallophosphatase" evidence="1">
    <location>
        <begin position="239"/>
        <end position="438"/>
    </location>
</feature>
<dbReference type="SUPFAM" id="SSF56300">
    <property type="entry name" value="Metallo-dependent phosphatases"/>
    <property type="match status" value="1"/>
</dbReference>
<reference evidence="2 3" key="1">
    <citation type="submission" date="2020-05" db="EMBL/GenBank/DDBJ databases">
        <authorList>
            <person name="Khan S.A."/>
            <person name="Jeon C.O."/>
            <person name="Chun B.H."/>
        </authorList>
    </citation>
    <scope>NUCLEOTIDE SEQUENCE [LARGE SCALE GENOMIC DNA]</scope>
    <source>
        <strain evidence="2 3">B156</strain>
    </source>
</reference>
<name>A0A849K6N5_9BURK</name>
<protein>
    <recommendedName>
        <fullName evidence="1">PhoD-like phosphatase metallophosphatase domain-containing protein</fullName>
    </recommendedName>
</protein>
<dbReference type="RefSeq" id="WP_171560248.1">
    <property type="nucleotide sequence ID" value="NZ_JABFCS010000001.1"/>
</dbReference>
<accession>A0A849K6N5</accession>
<dbReference type="Gene3D" id="3.60.21.70">
    <property type="entry name" value="PhoD-like phosphatase"/>
    <property type="match status" value="1"/>
</dbReference>
<keyword evidence="3" id="KW-1185">Reference proteome</keyword>
<dbReference type="AlphaFoldDB" id="A0A849K6N5"/>
<evidence type="ECO:0000313" key="3">
    <source>
        <dbReference type="Proteomes" id="UP000552954"/>
    </source>
</evidence>
<dbReference type="Pfam" id="PF09423">
    <property type="entry name" value="PhoD"/>
    <property type="match status" value="1"/>
</dbReference>
<sequence>MTNPSRSWLWQTPSNGLVHKQGSWYACADRTLGDAWGLLAPLQRDGEGAWQVAGGDDAEFTLHRVTVDHLRELPMPAQSEAERLVCLLRYDHPDERPGSFASAFAPARAAAQRKGAHKAAADDKVAGADLDAALQELRRQLGDDLERQFLSPPAPRPQAQAAASRAVLPAGQGEVFTFAFASCQYPSGMLDRLPALRSFEAIARRFPGGTGLPTRLLLLGDQVYTDATYGLLDPARLDDRYRLPYEQLTCCDGPWACVPQDLKRVTCMTLDDHEIADDWEPWFPGATGEQYKRGLAAYWRYQRGEETPPDHLWTTQPEPWEPQEGWRLFMADTRTAREYRSEETLAEATILGRKQTESLEAWLAEAPPQDLKIVSSAAMLLPRTRIFQDTPLRLDNWQGYPASFQRLLAFICDHGLRNLVFLSGDLHLGCSARIRVRNRASGQEAEFQSHHAPALYAPYPFANETRWNLLLEDGFSFTREAGGQASTYDVSVSGHTLGEGVHGCGILQARRNGAGWKIEADFLRA</sequence>
<dbReference type="PANTHER" id="PTHR33987">
    <property type="entry name" value="CALCINEURIN-LIKE METALLO-PHOSPHOESTERASE SUPERFAMILY PROTEIN"/>
    <property type="match status" value="1"/>
</dbReference>
<dbReference type="PANTHER" id="PTHR33987:SF1">
    <property type="entry name" value="CALCINEURIN-LIKE METALLO-PHOSPHOESTERASE SUPERFAMILY PROTEIN"/>
    <property type="match status" value="1"/>
</dbReference>
<evidence type="ECO:0000313" key="2">
    <source>
        <dbReference type="EMBL" id="NNU44038.1"/>
    </source>
</evidence>
<dbReference type="InterPro" id="IPR038607">
    <property type="entry name" value="PhoD-like_sf"/>
</dbReference>
<evidence type="ECO:0000259" key="1">
    <source>
        <dbReference type="Pfam" id="PF09423"/>
    </source>
</evidence>
<proteinExistence type="predicted"/>
<dbReference type="EMBL" id="JABFCS010000001">
    <property type="protein sequence ID" value="NNU44038.1"/>
    <property type="molecule type" value="Genomic_DNA"/>
</dbReference>